<dbReference type="InterPro" id="IPR037066">
    <property type="entry name" value="Plug_dom_sf"/>
</dbReference>
<evidence type="ECO:0000256" key="4">
    <source>
        <dbReference type="ARBA" id="ARBA00022452"/>
    </source>
</evidence>
<dbReference type="InterPro" id="IPR000531">
    <property type="entry name" value="Beta-barrel_TonB"/>
</dbReference>
<organism evidence="15 16">
    <name type="scientific">Pelomonas cellulosilytica</name>
    <dbReference type="NCBI Taxonomy" id="2906762"/>
    <lineage>
        <taxon>Bacteria</taxon>
        <taxon>Pseudomonadati</taxon>
        <taxon>Pseudomonadota</taxon>
        <taxon>Betaproteobacteria</taxon>
        <taxon>Burkholderiales</taxon>
        <taxon>Sphaerotilaceae</taxon>
        <taxon>Roseateles</taxon>
    </lineage>
</organism>
<evidence type="ECO:0000256" key="5">
    <source>
        <dbReference type="ARBA" id="ARBA00022692"/>
    </source>
</evidence>
<evidence type="ECO:0000256" key="6">
    <source>
        <dbReference type="ARBA" id="ARBA00023077"/>
    </source>
</evidence>
<sequence length="877" mass="95457">MQTTLVSSLAAIYGPAAMAQEAAPAAPAASAAAGSKVEALDTILVTGYRASVQRAMNVKRNADSIVDAISAEDIGKFPDRNAAESLAHLPGISVDRLYGEGEKVSINGTDPQLNRVLVNGQTIASGDWGGSPGDTQGGRTFNYTLLAPEIIGLMEVYKAPEARIDEGSIGGTVIIHTRKPLDLPANTLRGSVGYLYNDRSEQGDPRASVLYSWKNQSSDFGALIALTHDKQRLKQASVQFFCGYTSGAGIKNTTAITGGGDPATSRVPVCLDSSLFDQQRTRDGAQGALQWKVDKNNELNLTGVYVKGKYDNFSQSRYVTPVQFGNMTQANVSGGLVNSGTFVPNKPSTENTDVYGQLDTNYRTSDLSTKSLNLTHEYTGDEWKLKSQVGYTKATGGTTPEYLMKYLLKSGGYSFKYGPQSAGLVFDNPAASNWRLDGPSGDKKGDQAGGIAYDRTNDNERYGQVDFSKDVSWGPIKEVLVGAKFVHHENGKTRMSNSLFPTAPVSLTDFSPVLVDSKLFSGMDVDAGISSWPTASPDAVKSYLNGLPGAQQFNFDAGSSFLVKETTKNLFTQFNYEYEKFRGNFGVRYVNTTDTSNYYLTNSQGNGVLTTAEHTYRKFLPSFNLVYDLDSNKVLRASVAKVLARSRYSDLAGSVSRDDVKLNGGGGNPDLKPYESTNFDLAGEWYFQPRSMLGFEAFYRKVGSYVINIANDQQIFNPLTKKVETYSISSPVNAADAKVKGLSLIYQQDIAYGLGVETNYTYSTSDASNGLNMPYLSRNVFTFAPYYESGPYSLRLVYNYRTSYFTQVGRAEGKNFAGGYKSLDLSASYQINQNIGLSFNASNLLDSTYLQYDGTPNAPVGFYKNGRLFTLGLNFKM</sequence>
<dbReference type="Pfam" id="PF07715">
    <property type="entry name" value="Plug"/>
    <property type="match status" value="1"/>
</dbReference>
<feature type="domain" description="TonB-dependent receptor-like beta-barrel" evidence="13">
    <location>
        <begin position="316"/>
        <end position="844"/>
    </location>
</feature>
<evidence type="ECO:0000313" key="16">
    <source>
        <dbReference type="Proteomes" id="UP001200741"/>
    </source>
</evidence>
<evidence type="ECO:0000256" key="2">
    <source>
        <dbReference type="ARBA" id="ARBA00009810"/>
    </source>
</evidence>
<dbReference type="CDD" id="cd01347">
    <property type="entry name" value="ligand_gated_channel"/>
    <property type="match status" value="1"/>
</dbReference>
<keyword evidence="12" id="KW-0732">Signal</keyword>
<dbReference type="InterPro" id="IPR010104">
    <property type="entry name" value="TonB_rcpt_bac"/>
</dbReference>
<feature type="domain" description="TonB-dependent receptor plug" evidence="14">
    <location>
        <begin position="59"/>
        <end position="172"/>
    </location>
</feature>
<dbReference type="NCBIfam" id="TIGR01782">
    <property type="entry name" value="TonB-Xanth-Caul"/>
    <property type="match status" value="1"/>
</dbReference>
<gene>
    <name evidence="15" type="ORF">LXT13_05570</name>
</gene>
<comment type="similarity">
    <text evidence="2 10 11">Belongs to the TonB-dependent receptor family.</text>
</comment>
<feature type="chain" id="PRO_5046820453" evidence="12">
    <location>
        <begin position="20"/>
        <end position="877"/>
    </location>
</feature>
<dbReference type="InterPro" id="IPR039426">
    <property type="entry name" value="TonB-dep_rcpt-like"/>
</dbReference>
<comment type="subcellular location">
    <subcellularLocation>
        <location evidence="1 10">Cell outer membrane</location>
        <topology evidence="1 10">Multi-pass membrane protein</topology>
    </subcellularLocation>
</comment>
<dbReference type="Gene3D" id="2.40.170.20">
    <property type="entry name" value="TonB-dependent receptor, beta-barrel domain"/>
    <property type="match status" value="1"/>
</dbReference>
<evidence type="ECO:0000256" key="12">
    <source>
        <dbReference type="SAM" id="SignalP"/>
    </source>
</evidence>
<keyword evidence="4 10" id="KW-1134">Transmembrane beta strand</keyword>
<dbReference type="EMBL" id="JAJTWU010000002">
    <property type="protein sequence ID" value="MCE4553918.1"/>
    <property type="molecule type" value="Genomic_DNA"/>
</dbReference>
<dbReference type="Pfam" id="PF00593">
    <property type="entry name" value="TonB_dep_Rec_b-barrel"/>
    <property type="match status" value="1"/>
</dbReference>
<dbReference type="SUPFAM" id="SSF56935">
    <property type="entry name" value="Porins"/>
    <property type="match status" value="1"/>
</dbReference>
<name>A0ABS8XT58_9BURK</name>
<dbReference type="RefSeq" id="WP_233370656.1">
    <property type="nucleotide sequence ID" value="NZ_JAJTWU010000002.1"/>
</dbReference>
<evidence type="ECO:0000256" key="9">
    <source>
        <dbReference type="ARBA" id="ARBA00023237"/>
    </source>
</evidence>
<keyword evidence="3 10" id="KW-0813">Transport</keyword>
<protein>
    <submittedName>
        <fullName evidence="15">TonB-dependent receptor</fullName>
    </submittedName>
</protein>
<keyword evidence="9 10" id="KW-0998">Cell outer membrane</keyword>
<comment type="caution">
    <text evidence="15">The sequence shown here is derived from an EMBL/GenBank/DDBJ whole genome shotgun (WGS) entry which is preliminary data.</text>
</comment>
<evidence type="ECO:0000313" key="15">
    <source>
        <dbReference type="EMBL" id="MCE4553918.1"/>
    </source>
</evidence>
<evidence type="ECO:0000256" key="8">
    <source>
        <dbReference type="ARBA" id="ARBA00023170"/>
    </source>
</evidence>
<proteinExistence type="inferred from homology"/>
<dbReference type="PROSITE" id="PS52016">
    <property type="entry name" value="TONB_DEPENDENT_REC_3"/>
    <property type="match status" value="1"/>
</dbReference>
<dbReference type="Proteomes" id="UP001200741">
    <property type="component" value="Unassembled WGS sequence"/>
</dbReference>
<evidence type="ECO:0000256" key="3">
    <source>
        <dbReference type="ARBA" id="ARBA00022448"/>
    </source>
</evidence>
<keyword evidence="5 10" id="KW-0812">Transmembrane</keyword>
<dbReference type="PANTHER" id="PTHR40980:SF3">
    <property type="entry name" value="TONB-DEPENDENT RECEPTOR-LIKE BETA-BARREL DOMAIN-CONTAINING PROTEIN"/>
    <property type="match status" value="1"/>
</dbReference>
<dbReference type="Gene3D" id="2.170.130.10">
    <property type="entry name" value="TonB-dependent receptor, plug domain"/>
    <property type="match status" value="1"/>
</dbReference>
<keyword evidence="16" id="KW-1185">Reference proteome</keyword>
<keyword evidence="7 10" id="KW-0472">Membrane</keyword>
<evidence type="ECO:0000259" key="13">
    <source>
        <dbReference type="Pfam" id="PF00593"/>
    </source>
</evidence>
<evidence type="ECO:0000256" key="10">
    <source>
        <dbReference type="PROSITE-ProRule" id="PRU01360"/>
    </source>
</evidence>
<evidence type="ECO:0000256" key="11">
    <source>
        <dbReference type="RuleBase" id="RU003357"/>
    </source>
</evidence>
<keyword evidence="8 15" id="KW-0675">Receptor</keyword>
<keyword evidence="6 11" id="KW-0798">TonB box</keyword>
<dbReference type="InterPro" id="IPR036942">
    <property type="entry name" value="Beta-barrel_TonB_sf"/>
</dbReference>
<feature type="signal peptide" evidence="12">
    <location>
        <begin position="1"/>
        <end position="19"/>
    </location>
</feature>
<accession>A0ABS8XT58</accession>
<evidence type="ECO:0000256" key="1">
    <source>
        <dbReference type="ARBA" id="ARBA00004571"/>
    </source>
</evidence>
<evidence type="ECO:0000256" key="7">
    <source>
        <dbReference type="ARBA" id="ARBA00023136"/>
    </source>
</evidence>
<dbReference type="PANTHER" id="PTHR40980">
    <property type="entry name" value="PLUG DOMAIN-CONTAINING PROTEIN"/>
    <property type="match status" value="1"/>
</dbReference>
<dbReference type="InterPro" id="IPR012910">
    <property type="entry name" value="Plug_dom"/>
</dbReference>
<reference evidence="15 16" key="1">
    <citation type="submission" date="2021-12" db="EMBL/GenBank/DDBJ databases">
        <title>Genome seq of P8.</title>
        <authorList>
            <person name="Seo T."/>
        </authorList>
    </citation>
    <scope>NUCLEOTIDE SEQUENCE [LARGE SCALE GENOMIC DNA]</scope>
    <source>
        <strain evidence="15 16">P8</strain>
    </source>
</reference>
<evidence type="ECO:0000259" key="14">
    <source>
        <dbReference type="Pfam" id="PF07715"/>
    </source>
</evidence>